<evidence type="ECO:0000313" key="3">
    <source>
        <dbReference type="Proteomes" id="UP000190539"/>
    </source>
</evidence>
<dbReference type="STRING" id="83656.B1H18_05485"/>
<dbReference type="InterPro" id="IPR043917">
    <property type="entry name" value="DUF5753"/>
</dbReference>
<dbReference type="AlphaFoldDB" id="A0A1V4ADN8"/>
<name>A0A1V4ADN8_9ACTN</name>
<dbReference type="InterPro" id="IPR001387">
    <property type="entry name" value="Cro/C1-type_HTH"/>
</dbReference>
<proteinExistence type="predicted"/>
<evidence type="ECO:0000259" key="1">
    <source>
        <dbReference type="PROSITE" id="PS50943"/>
    </source>
</evidence>
<comment type="caution">
    <text evidence="2">The sequence shown here is derived from an EMBL/GenBank/DDBJ whole genome shotgun (WGS) entry which is preliminary data.</text>
</comment>
<dbReference type="SUPFAM" id="SSF47413">
    <property type="entry name" value="lambda repressor-like DNA-binding domains"/>
    <property type="match status" value="1"/>
</dbReference>
<dbReference type="CDD" id="cd00093">
    <property type="entry name" value="HTH_XRE"/>
    <property type="match status" value="1"/>
</dbReference>
<dbReference type="Gene3D" id="1.10.260.40">
    <property type="entry name" value="lambda repressor-like DNA-binding domains"/>
    <property type="match status" value="1"/>
</dbReference>
<dbReference type="InterPro" id="IPR010982">
    <property type="entry name" value="Lambda_DNA-bd_dom_sf"/>
</dbReference>
<feature type="domain" description="HTH cro/C1-type" evidence="1">
    <location>
        <begin position="19"/>
        <end position="75"/>
    </location>
</feature>
<dbReference type="PROSITE" id="PS50943">
    <property type="entry name" value="HTH_CROC1"/>
    <property type="match status" value="1"/>
</dbReference>
<gene>
    <name evidence="2" type="ORF">B1H18_05485</name>
</gene>
<reference evidence="2 3" key="1">
    <citation type="submission" date="2017-02" db="EMBL/GenBank/DDBJ databases">
        <title>Draft Genome Sequence of Streptomyces tsukubaensis F601, a Producer of the immunosuppressant tacrolimus FK506.</title>
        <authorList>
            <person name="Zong G."/>
            <person name="Zhong C."/>
            <person name="Fu J."/>
            <person name="Qin R."/>
            <person name="Cao G."/>
        </authorList>
    </citation>
    <scope>NUCLEOTIDE SEQUENCE [LARGE SCALE GENOMIC DNA]</scope>
    <source>
        <strain evidence="2 3">F601</strain>
    </source>
</reference>
<organism evidence="2 3">
    <name type="scientific">Streptomyces tsukubensis</name>
    <dbReference type="NCBI Taxonomy" id="83656"/>
    <lineage>
        <taxon>Bacteria</taxon>
        <taxon>Bacillati</taxon>
        <taxon>Actinomycetota</taxon>
        <taxon>Actinomycetes</taxon>
        <taxon>Kitasatosporales</taxon>
        <taxon>Streptomycetaceae</taxon>
        <taxon>Streptomyces</taxon>
    </lineage>
</organism>
<dbReference type="EMBL" id="MVFC01000003">
    <property type="protein sequence ID" value="OON81619.1"/>
    <property type="molecule type" value="Genomic_DNA"/>
</dbReference>
<dbReference type="Pfam" id="PF19054">
    <property type="entry name" value="DUF5753"/>
    <property type="match status" value="1"/>
</dbReference>
<dbReference type="RefSeq" id="WP_077965329.1">
    <property type="nucleotide sequence ID" value="NZ_CP045178.1"/>
</dbReference>
<dbReference type="Proteomes" id="UP000190539">
    <property type="component" value="Unassembled WGS sequence"/>
</dbReference>
<dbReference type="OrthoDB" id="4966777at2"/>
<dbReference type="SMART" id="SM00530">
    <property type="entry name" value="HTH_XRE"/>
    <property type="match status" value="1"/>
</dbReference>
<dbReference type="GO" id="GO:0003677">
    <property type="term" value="F:DNA binding"/>
    <property type="evidence" value="ECO:0007669"/>
    <property type="project" value="InterPro"/>
</dbReference>
<protein>
    <submittedName>
        <fullName evidence="2">Transcriptional regulator</fullName>
    </submittedName>
</protein>
<sequence>MTSPSSSVQEARRTLGQRLREIRNDAGLTKRALAALLGWHESKCSRFESGTRAPSEADLRGWASACGAADTAEDLVSTARGIDGMYVDWRKMERSGLKQAQESVLPLWERTERFRIYSHALVPGPVQTASYINALLTSIQSRRGLINDVPEAVKVRVDKQEIVYGSHRFAILLEESALRKRIGGTEMLVGQLGYLLSAAALPSVSIGIIPEDADRSALWPCEGFFLFDDHTVQVELVSAHLTITQKHEIALYAQTFTDLAELAVYGVKARELITAAIASLR</sequence>
<dbReference type="Pfam" id="PF13560">
    <property type="entry name" value="HTH_31"/>
    <property type="match status" value="1"/>
</dbReference>
<keyword evidence="3" id="KW-1185">Reference proteome</keyword>
<accession>A0A1V4ADN8</accession>
<evidence type="ECO:0000313" key="2">
    <source>
        <dbReference type="EMBL" id="OON81619.1"/>
    </source>
</evidence>